<proteinExistence type="predicted"/>
<dbReference type="InterPro" id="IPR001173">
    <property type="entry name" value="Glyco_trans_2-like"/>
</dbReference>
<dbReference type="PANTHER" id="PTHR22916">
    <property type="entry name" value="GLYCOSYLTRANSFERASE"/>
    <property type="match status" value="1"/>
</dbReference>
<reference evidence="2 5" key="2">
    <citation type="submission" date="2016-10" db="EMBL/GenBank/DDBJ databases">
        <title>Hydorgenophaga sp. LPB0072 isolated from gastropod.</title>
        <authorList>
            <person name="Kim E."/>
            <person name="Yi H."/>
        </authorList>
    </citation>
    <scope>NUCLEOTIDE SEQUENCE [LARGE SCALE GENOMIC DNA]</scope>
    <source>
        <strain evidence="2 5">LPB0072</strain>
    </source>
</reference>
<keyword evidence="4" id="KW-1185">Reference proteome</keyword>
<accession>A0A167H9E0</accession>
<dbReference type="STRING" id="1763535.LPB072_07215"/>
<organism evidence="2 5">
    <name type="scientific">Hydrogenophaga crassostreae</name>
    <dbReference type="NCBI Taxonomy" id="1763535"/>
    <lineage>
        <taxon>Bacteria</taxon>
        <taxon>Pseudomonadati</taxon>
        <taxon>Pseudomonadota</taxon>
        <taxon>Betaproteobacteria</taxon>
        <taxon>Burkholderiales</taxon>
        <taxon>Comamonadaceae</taxon>
        <taxon>Hydrogenophaga</taxon>
    </lineage>
</organism>
<reference evidence="3 4" key="1">
    <citation type="submission" date="2016-02" db="EMBL/GenBank/DDBJ databases">
        <title>Draft genome sequence of Hydrogenophaga sp. LPB0072.</title>
        <authorList>
            <person name="Shin S.-K."/>
            <person name="Yi H."/>
        </authorList>
    </citation>
    <scope>NUCLEOTIDE SEQUENCE [LARGE SCALE GENOMIC DNA]</scope>
    <source>
        <strain evidence="3 4">LPB0072</strain>
    </source>
</reference>
<evidence type="ECO:0000313" key="3">
    <source>
        <dbReference type="EMBL" id="OAD40538.1"/>
    </source>
</evidence>
<dbReference type="InterPro" id="IPR029044">
    <property type="entry name" value="Nucleotide-diphossugar_trans"/>
</dbReference>
<evidence type="ECO:0000313" key="2">
    <source>
        <dbReference type="EMBL" id="AOW12667.1"/>
    </source>
</evidence>
<dbReference type="Proteomes" id="UP000185680">
    <property type="component" value="Chromosome"/>
</dbReference>
<dbReference type="Pfam" id="PF00535">
    <property type="entry name" value="Glycos_transf_2"/>
    <property type="match status" value="1"/>
</dbReference>
<dbReference type="CDD" id="cd04196">
    <property type="entry name" value="GT_2_like_d"/>
    <property type="match status" value="1"/>
</dbReference>
<evidence type="ECO:0000313" key="4">
    <source>
        <dbReference type="Proteomes" id="UP000185657"/>
    </source>
</evidence>
<dbReference type="EMBL" id="LVWD01000030">
    <property type="protein sequence ID" value="OAD40538.1"/>
    <property type="molecule type" value="Genomic_DNA"/>
</dbReference>
<dbReference type="KEGG" id="hyl:LPB072_07215"/>
<sequence>MPVTNIPPNTDHAGPIAHVLVLMPTYNGAKFLAEQIHSILTQTGVQVSMLCRDDGSTDASPDILRDFETRFPGQIEVIRDDLGNLGASGSFSHLMNGALSKHRDNHRAAYIALSDQDDIWHNDKLSNCVAEMQKLESLNPGRPALVHSDLRVISEEGVELAPSMARYQGLQTARSSLAAQVLSNTLTGCTSLMNRALLETGLPVSPDAIMHDWWLSMVASALGTRSYLDQALIDYRQHASNAIGAKEKDQPVVFRSYFHRLFDDRHSEIFRLNAQQANAFLAVYQDRLGMRQRLILRMAKALAWPFPPLQRLMYRILRKL</sequence>
<dbReference type="AlphaFoldDB" id="A0A167H9E0"/>
<evidence type="ECO:0000259" key="1">
    <source>
        <dbReference type="Pfam" id="PF00535"/>
    </source>
</evidence>
<gene>
    <name evidence="2" type="ORF">LPB072_07215</name>
    <name evidence="3" type="ORF">LPB72_16700</name>
</gene>
<dbReference type="SUPFAM" id="SSF53448">
    <property type="entry name" value="Nucleotide-diphospho-sugar transferases"/>
    <property type="match status" value="1"/>
</dbReference>
<dbReference type="EMBL" id="CP017476">
    <property type="protein sequence ID" value="AOW12667.1"/>
    <property type="molecule type" value="Genomic_DNA"/>
</dbReference>
<dbReference type="Gene3D" id="3.90.550.10">
    <property type="entry name" value="Spore Coat Polysaccharide Biosynthesis Protein SpsA, Chain A"/>
    <property type="match status" value="1"/>
</dbReference>
<evidence type="ECO:0000313" key="5">
    <source>
        <dbReference type="Proteomes" id="UP000185680"/>
    </source>
</evidence>
<dbReference type="GO" id="GO:0016758">
    <property type="term" value="F:hexosyltransferase activity"/>
    <property type="evidence" value="ECO:0007669"/>
    <property type="project" value="UniProtKB-ARBA"/>
</dbReference>
<dbReference type="Proteomes" id="UP000185657">
    <property type="component" value="Unassembled WGS sequence"/>
</dbReference>
<name>A0A167H9E0_9BURK</name>
<protein>
    <recommendedName>
        <fullName evidence="1">Glycosyltransferase 2-like domain-containing protein</fullName>
    </recommendedName>
</protein>
<dbReference type="PANTHER" id="PTHR22916:SF3">
    <property type="entry name" value="UDP-GLCNAC:BETAGAL BETA-1,3-N-ACETYLGLUCOSAMINYLTRANSFERASE-LIKE PROTEIN 1"/>
    <property type="match status" value="1"/>
</dbReference>
<feature type="domain" description="Glycosyltransferase 2-like" evidence="1">
    <location>
        <begin position="21"/>
        <end position="136"/>
    </location>
</feature>
<dbReference type="RefSeq" id="WP_066093312.1">
    <property type="nucleotide sequence ID" value="NZ_CP017476.1"/>
</dbReference>